<keyword evidence="1" id="KW-0812">Transmembrane</keyword>
<name>A0A173S6T4_9FIRM</name>
<organism evidence="2 3">
    <name type="scientific">Roseburia faecis</name>
    <dbReference type="NCBI Taxonomy" id="301302"/>
    <lineage>
        <taxon>Bacteria</taxon>
        <taxon>Bacillati</taxon>
        <taxon>Bacillota</taxon>
        <taxon>Clostridia</taxon>
        <taxon>Lachnospirales</taxon>
        <taxon>Lachnospiraceae</taxon>
        <taxon>Roseburia</taxon>
    </lineage>
</organism>
<dbReference type="Proteomes" id="UP000095495">
    <property type="component" value="Unassembled WGS sequence"/>
</dbReference>
<dbReference type="EMBL" id="CYXV01000004">
    <property type="protein sequence ID" value="CUM85970.1"/>
    <property type="molecule type" value="Genomic_DNA"/>
</dbReference>
<dbReference type="AlphaFoldDB" id="A0A173S6T4"/>
<accession>A0A173S6T4</accession>
<protein>
    <submittedName>
        <fullName evidence="2">Uncharacterized protein</fullName>
    </submittedName>
</protein>
<feature type="transmembrane region" description="Helical" evidence="1">
    <location>
        <begin position="27"/>
        <end position="45"/>
    </location>
</feature>
<evidence type="ECO:0000313" key="2">
    <source>
        <dbReference type="EMBL" id="CUM85970.1"/>
    </source>
</evidence>
<keyword evidence="1" id="KW-1133">Transmembrane helix</keyword>
<proteinExistence type="predicted"/>
<keyword evidence="1" id="KW-0472">Membrane</keyword>
<reference evidence="2 3" key="1">
    <citation type="submission" date="2015-09" db="EMBL/GenBank/DDBJ databases">
        <authorList>
            <consortium name="Pathogen Informatics"/>
        </authorList>
    </citation>
    <scope>NUCLEOTIDE SEQUENCE [LARGE SCALE GENOMIC DNA]</scope>
    <source>
        <strain evidence="2 3">2789STDY5608863</strain>
    </source>
</reference>
<evidence type="ECO:0000256" key="1">
    <source>
        <dbReference type="SAM" id="Phobius"/>
    </source>
</evidence>
<evidence type="ECO:0000313" key="3">
    <source>
        <dbReference type="Proteomes" id="UP000095495"/>
    </source>
</evidence>
<gene>
    <name evidence="2" type="ORF">ERS852420_01131</name>
</gene>
<sequence length="65" mass="8029">MAMPKVTRKIPKIKIIRVEIDIEFVNIMGRLLIPFFWIWGIRVFSIEIYRKKFYMICIPKFYFVK</sequence>